<feature type="transmembrane region" description="Helical" evidence="8">
    <location>
        <begin position="196"/>
        <end position="216"/>
    </location>
</feature>
<dbReference type="EMBL" id="CP064781">
    <property type="protein sequence ID" value="QRJ62460.1"/>
    <property type="molecule type" value="Genomic_DNA"/>
</dbReference>
<name>A0A974PVY3_9RHOO</name>
<keyword evidence="4 8" id="KW-1003">Cell membrane</keyword>
<dbReference type="RefSeq" id="WP_203385992.1">
    <property type="nucleotide sequence ID" value="NZ_CP064781.1"/>
</dbReference>
<evidence type="ECO:0000256" key="8">
    <source>
        <dbReference type="RuleBase" id="RU363041"/>
    </source>
</evidence>
<feature type="transmembrane region" description="Helical" evidence="8">
    <location>
        <begin position="222"/>
        <end position="243"/>
    </location>
</feature>
<evidence type="ECO:0000256" key="6">
    <source>
        <dbReference type="ARBA" id="ARBA00022989"/>
    </source>
</evidence>
<evidence type="ECO:0000256" key="3">
    <source>
        <dbReference type="ARBA" id="ARBA00022448"/>
    </source>
</evidence>
<dbReference type="KEGG" id="ares:IWH25_11760"/>
<feature type="transmembrane region" description="Helical" evidence="8">
    <location>
        <begin position="169"/>
        <end position="189"/>
    </location>
</feature>
<evidence type="ECO:0000256" key="2">
    <source>
        <dbReference type="ARBA" id="ARBA00009142"/>
    </source>
</evidence>
<evidence type="ECO:0000256" key="5">
    <source>
        <dbReference type="ARBA" id="ARBA00022692"/>
    </source>
</evidence>
<sequence>MTTDLALLVAGAAAGGFVQGISGFAFGLTALSFWAWGIEPGLATVMAVFGGLAGQLFSTATLRRRPPPATLLPLLAGALFGIPLGVLLLAELDAALFKGLLGALLLVCCPALLLAGRLPTIATGGRLADAAAGAVGGLLCGVGGVPGIASALWCLLRGYDKDLARAVVQHFNLAALAATFVALIAAGRVTREMLPLFPAVALALLLPSALGARLHAGLGQAAFRRIVLALLTASGAAMLVAALPHGGARP</sequence>
<protein>
    <recommendedName>
        <fullName evidence="8">Probable membrane transporter protein</fullName>
    </recommendedName>
</protein>
<organism evidence="9 10">
    <name type="scientific">Azospira restricta</name>
    <dbReference type="NCBI Taxonomy" id="404405"/>
    <lineage>
        <taxon>Bacteria</taxon>
        <taxon>Pseudomonadati</taxon>
        <taxon>Pseudomonadota</taxon>
        <taxon>Betaproteobacteria</taxon>
        <taxon>Rhodocyclales</taxon>
        <taxon>Rhodocyclaceae</taxon>
        <taxon>Azospira</taxon>
    </lineage>
</organism>
<evidence type="ECO:0000256" key="1">
    <source>
        <dbReference type="ARBA" id="ARBA00004651"/>
    </source>
</evidence>
<feature type="transmembrane region" description="Helical" evidence="8">
    <location>
        <begin position="33"/>
        <end position="57"/>
    </location>
</feature>
<comment type="subcellular location">
    <subcellularLocation>
        <location evidence="1 8">Cell membrane</location>
        <topology evidence="1 8">Multi-pass membrane protein</topology>
    </subcellularLocation>
</comment>
<proteinExistence type="inferred from homology"/>
<dbReference type="PANTHER" id="PTHR30269:SF37">
    <property type="entry name" value="MEMBRANE TRANSPORTER PROTEIN"/>
    <property type="match status" value="1"/>
</dbReference>
<evidence type="ECO:0000313" key="9">
    <source>
        <dbReference type="EMBL" id="QRJ62460.1"/>
    </source>
</evidence>
<dbReference type="PANTHER" id="PTHR30269">
    <property type="entry name" value="TRANSMEMBRANE PROTEIN YFCA"/>
    <property type="match status" value="1"/>
</dbReference>
<gene>
    <name evidence="9" type="ORF">IWH25_11760</name>
</gene>
<accession>A0A974PVY3</accession>
<feature type="transmembrane region" description="Helical" evidence="8">
    <location>
        <begin position="69"/>
        <end position="90"/>
    </location>
</feature>
<keyword evidence="6 8" id="KW-1133">Transmembrane helix</keyword>
<reference evidence="9" key="1">
    <citation type="submission" date="2020-11" db="EMBL/GenBank/DDBJ databases">
        <title>Azospira restricta DSM 18626 genome sequence.</title>
        <authorList>
            <person name="Moe W.M."/>
        </authorList>
    </citation>
    <scope>NUCLEOTIDE SEQUENCE</scope>
    <source>
        <strain evidence="9">DSM 18626</strain>
    </source>
</reference>
<dbReference type="GO" id="GO:0005886">
    <property type="term" value="C:plasma membrane"/>
    <property type="evidence" value="ECO:0007669"/>
    <property type="project" value="UniProtKB-SubCell"/>
</dbReference>
<evidence type="ECO:0000256" key="4">
    <source>
        <dbReference type="ARBA" id="ARBA00022475"/>
    </source>
</evidence>
<dbReference type="Proteomes" id="UP000663444">
    <property type="component" value="Chromosome"/>
</dbReference>
<dbReference type="Pfam" id="PF01925">
    <property type="entry name" value="TauE"/>
    <property type="match status" value="1"/>
</dbReference>
<dbReference type="InterPro" id="IPR002781">
    <property type="entry name" value="TM_pro_TauE-like"/>
</dbReference>
<evidence type="ECO:0000313" key="10">
    <source>
        <dbReference type="Proteomes" id="UP000663444"/>
    </source>
</evidence>
<feature type="transmembrane region" description="Helical" evidence="8">
    <location>
        <begin position="127"/>
        <end position="149"/>
    </location>
</feature>
<feature type="transmembrane region" description="Helical" evidence="8">
    <location>
        <begin position="96"/>
        <end position="115"/>
    </location>
</feature>
<dbReference type="InterPro" id="IPR052017">
    <property type="entry name" value="TSUP"/>
</dbReference>
<keyword evidence="5 8" id="KW-0812">Transmembrane</keyword>
<keyword evidence="3" id="KW-0813">Transport</keyword>
<dbReference type="AlphaFoldDB" id="A0A974PVY3"/>
<comment type="similarity">
    <text evidence="2 8">Belongs to the 4-toluene sulfonate uptake permease (TSUP) (TC 2.A.102) family.</text>
</comment>
<evidence type="ECO:0000256" key="7">
    <source>
        <dbReference type="ARBA" id="ARBA00023136"/>
    </source>
</evidence>
<keyword evidence="7 8" id="KW-0472">Membrane</keyword>
<keyword evidence="10" id="KW-1185">Reference proteome</keyword>